<dbReference type="AlphaFoldDB" id="A0A7X2TLW1"/>
<evidence type="ECO:0000259" key="1">
    <source>
        <dbReference type="Pfam" id="PF11907"/>
    </source>
</evidence>
<evidence type="ECO:0000313" key="2">
    <source>
        <dbReference type="EMBL" id="MST67883.1"/>
    </source>
</evidence>
<name>A0A7X2TLW1_9FIRM</name>
<evidence type="ECO:0000313" key="3">
    <source>
        <dbReference type="Proteomes" id="UP000440513"/>
    </source>
</evidence>
<dbReference type="InterPro" id="IPR021835">
    <property type="entry name" value="DUF3427"/>
</dbReference>
<protein>
    <submittedName>
        <fullName evidence="2">DUF3427 domain-containing protein</fullName>
    </submittedName>
</protein>
<organism evidence="2 3">
    <name type="scientific">Oliverpabstia intestinalis</name>
    <dbReference type="NCBI Taxonomy" id="2606633"/>
    <lineage>
        <taxon>Bacteria</taxon>
        <taxon>Bacillati</taxon>
        <taxon>Bacillota</taxon>
        <taxon>Clostridia</taxon>
        <taxon>Lachnospirales</taxon>
        <taxon>Lachnospiraceae</taxon>
        <taxon>Oliverpabstia</taxon>
    </lineage>
</organism>
<dbReference type="EMBL" id="VUMS01000052">
    <property type="protein sequence ID" value="MST67883.1"/>
    <property type="molecule type" value="Genomic_DNA"/>
</dbReference>
<gene>
    <name evidence="2" type="ORF">FYJ57_14515</name>
</gene>
<proteinExistence type="predicted"/>
<reference evidence="2 3" key="1">
    <citation type="submission" date="2019-08" db="EMBL/GenBank/DDBJ databases">
        <title>In-depth cultivation of the pig gut microbiome towards novel bacterial diversity and tailored functional studies.</title>
        <authorList>
            <person name="Wylensek D."/>
            <person name="Hitch T.C.A."/>
            <person name="Clavel T."/>
        </authorList>
    </citation>
    <scope>NUCLEOTIDE SEQUENCE [LARGE SCALE GENOMIC DNA]</scope>
    <source>
        <strain evidence="2 3">BSM-380-WT-5A</strain>
    </source>
</reference>
<accession>A0A7X2TLW1</accession>
<keyword evidence="3" id="KW-1185">Reference proteome</keyword>
<dbReference type="Pfam" id="PF11907">
    <property type="entry name" value="DUF3427"/>
    <property type="match status" value="1"/>
</dbReference>
<comment type="caution">
    <text evidence="2">The sequence shown here is derived from an EMBL/GenBank/DDBJ whole genome shotgun (WGS) entry which is preliminary data.</text>
</comment>
<feature type="domain" description="DUF3427" evidence="1">
    <location>
        <begin position="101"/>
        <end position="233"/>
    </location>
</feature>
<dbReference type="Proteomes" id="UP000440513">
    <property type="component" value="Unassembled WGS sequence"/>
</dbReference>
<sequence length="244" mass="28703">MNYLSGLLPLVRVHEYQIVKLLLDGPKTYQEIVMYLTETVQGFVLAELEHVLTYLQFVEKDKNILRLSVPMDDQLLEYVQDLIEYGLIRYVIDNGNETGFKLWLNYRMDQVQLKLLKNPGNIMVGTYYYDDYVVIFASLKKDLEEADKLNYKDKFLQPDLFQWESMTNLPQSHLEKLMKSTFAHVFIRKMTTENGLVLPFTYVGKGKMSNPRKTDGDNGTYLFDIHMENELPEYLQYDFGLTKE</sequence>